<evidence type="ECO:0000256" key="9">
    <source>
        <dbReference type="ARBA" id="ARBA00022833"/>
    </source>
</evidence>
<keyword evidence="11 15" id="KW-0457">Lysine biosynthesis</keyword>
<dbReference type="InterPro" id="IPR001261">
    <property type="entry name" value="ArgE/DapE_CS"/>
</dbReference>
<dbReference type="EC" id="3.5.1.18" evidence="4 15"/>
<evidence type="ECO:0000256" key="11">
    <source>
        <dbReference type="ARBA" id="ARBA00023154"/>
    </source>
</evidence>
<protein>
    <recommendedName>
        <fullName evidence="5 15">Succinyl-diaminopimelate desuccinylase</fullName>
        <shortName evidence="15">SDAP desuccinylase</shortName>
        <ecNumber evidence="4 15">3.5.1.18</ecNumber>
    </recommendedName>
    <alternativeName>
        <fullName evidence="13 15">N-succinyl-LL-2,6-diaminoheptanedioate amidohydrolase</fullName>
    </alternativeName>
</protein>
<evidence type="ECO:0000256" key="12">
    <source>
        <dbReference type="ARBA" id="ARBA00023285"/>
    </source>
</evidence>
<keyword evidence="10 15" id="KW-0220">Diaminopimelate biosynthesis</keyword>
<dbReference type="AlphaFoldDB" id="A0A1H7FWI1"/>
<dbReference type="InterPro" id="IPR005941">
    <property type="entry name" value="DapE_proteobac"/>
</dbReference>
<comment type="cofactor">
    <cofactor evidence="15">
        <name>Zn(2+)</name>
        <dbReference type="ChEBI" id="CHEBI:29105"/>
    </cofactor>
    <cofactor evidence="15">
        <name>Co(2+)</name>
        <dbReference type="ChEBI" id="CHEBI:48828"/>
    </cofactor>
    <text evidence="15">Binds 2 Zn(2+) or Co(2+) ions per subunit.</text>
</comment>
<evidence type="ECO:0000256" key="14">
    <source>
        <dbReference type="ARBA" id="ARBA00051301"/>
    </source>
</evidence>
<dbReference type="EMBL" id="FNZQ01000001">
    <property type="protein sequence ID" value="SEK30443.1"/>
    <property type="molecule type" value="Genomic_DNA"/>
</dbReference>
<evidence type="ECO:0000259" key="16">
    <source>
        <dbReference type="Pfam" id="PF07687"/>
    </source>
</evidence>
<dbReference type="GO" id="GO:0050897">
    <property type="term" value="F:cobalt ion binding"/>
    <property type="evidence" value="ECO:0007669"/>
    <property type="project" value="UniProtKB-UniRule"/>
</dbReference>
<comment type="subunit">
    <text evidence="3 15">Homodimer.</text>
</comment>
<sequence length="379" mass="40721">MIDPVDLTARLVRCPSVTPDEGGALVLLQTLLSDAGFACTRVDRGGTSNLYARWGDKAHARTFGFNGHTDVVPVGDLAAWTKDPFGAEIEEGWLYGRGATDMKSGVAAFAAAAVDFVTDTPPDGAVVLAITGDEEGDATDGTVALLDWMEAEGERLDVCLVGEPTSPDHMGQMMKIGRRGSMTAWFTFRGTQGHAAYPHKALNPLPAMARLMADLSEHELDSGTRHFDASTLAVVTMDVGNAATNVIPAEGRATVNIRFNDAHTGAGITNWLRAEADRMARETGIAIDMRVKISGESFLTPPGPLSDLVAKAVQIETNRTPELSTTGGTSDARFVKDHCPVVEFGLVGHRMHAVDERVRVEQIEQLKAIYLRVLQDYFA</sequence>
<dbReference type="CDD" id="cd03891">
    <property type="entry name" value="M20_DapE_proteobac"/>
    <property type="match status" value="1"/>
</dbReference>
<dbReference type="OrthoDB" id="9809784at2"/>
<dbReference type="UniPathway" id="UPA00034">
    <property type="reaction ID" value="UER00021"/>
</dbReference>
<feature type="binding site" evidence="15">
    <location>
        <position position="352"/>
    </location>
    <ligand>
        <name>Zn(2+)</name>
        <dbReference type="ChEBI" id="CHEBI:29105"/>
        <label>2</label>
    </ligand>
</feature>
<feature type="domain" description="Peptidase M20 dimerisation" evidence="16">
    <location>
        <begin position="176"/>
        <end position="281"/>
    </location>
</feature>
<dbReference type="GO" id="GO:0008270">
    <property type="term" value="F:zinc ion binding"/>
    <property type="evidence" value="ECO:0007669"/>
    <property type="project" value="UniProtKB-UniRule"/>
</dbReference>
<feature type="binding site" evidence="15">
    <location>
        <position position="163"/>
    </location>
    <ligand>
        <name>Zn(2+)</name>
        <dbReference type="ChEBI" id="CHEBI:29105"/>
        <label>1</label>
    </ligand>
</feature>
<evidence type="ECO:0000256" key="13">
    <source>
        <dbReference type="ARBA" id="ARBA00031891"/>
    </source>
</evidence>
<dbReference type="GO" id="GO:0006526">
    <property type="term" value="P:L-arginine biosynthetic process"/>
    <property type="evidence" value="ECO:0007669"/>
    <property type="project" value="TreeGrafter"/>
</dbReference>
<dbReference type="Pfam" id="PF07687">
    <property type="entry name" value="M20_dimer"/>
    <property type="match status" value="1"/>
</dbReference>
<comment type="function">
    <text evidence="15">Catalyzes the hydrolysis of N-succinyl-L,L-diaminopimelic acid (SDAP), forming succinate and LL-2,6-diaminopimelate (DAP), an intermediate involved in the bacterial biosynthesis of lysine and meso-diaminopimelic acid, an essential component of bacterial cell walls.</text>
</comment>
<dbReference type="Gene3D" id="3.40.630.10">
    <property type="entry name" value="Zn peptidases"/>
    <property type="match status" value="2"/>
</dbReference>
<reference evidence="17 18" key="1">
    <citation type="submission" date="2016-10" db="EMBL/GenBank/DDBJ databases">
        <authorList>
            <person name="de Groot N.N."/>
        </authorList>
    </citation>
    <scope>NUCLEOTIDE SEQUENCE [LARGE SCALE GENOMIC DNA]</scope>
    <source>
        <strain evidence="17 18">DSM 14858</strain>
    </source>
</reference>
<comment type="pathway">
    <text evidence="1 15">Amino-acid biosynthesis; L-lysine biosynthesis via DAP pathway; LL-2,6-diaminopimelate from (S)-tetrahydrodipicolinate (succinylase route): step 3/3.</text>
</comment>
<evidence type="ECO:0000256" key="4">
    <source>
        <dbReference type="ARBA" id="ARBA00011921"/>
    </source>
</evidence>
<dbReference type="GO" id="GO:0008777">
    <property type="term" value="F:acetylornithine deacetylase activity"/>
    <property type="evidence" value="ECO:0007669"/>
    <property type="project" value="TreeGrafter"/>
</dbReference>
<evidence type="ECO:0000256" key="2">
    <source>
        <dbReference type="ARBA" id="ARBA00006746"/>
    </source>
</evidence>
<keyword evidence="8 15" id="KW-0378">Hydrolase</keyword>
<evidence type="ECO:0000256" key="8">
    <source>
        <dbReference type="ARBA" id="ARBA00022801"/>
    </source>
</evidence>
<dbReference type="InterPro" id="IPR050072">
    <property type="entry name" value="Peptidase_M20A"/>
</dbReference>
<dbReference type="HAMAP" id="MF_01690">
    <property type="entry name" value="DapE"/>
    <property type="match status" value="1"/>
</dbReference>
<accession>A0A1H7FWI1</accession>
<dbReference type="Proteomes" id="UP000199283">
    <property type="component" value="Unassembled WGS sequence"/>
</dbReference>
<feature type="binding site" evidence="15">
    <location>
        <position position="68"/>
    </location>
    <ligand>
        <name>Zn(2+)</name>
        <dbReference type="ChEBI" id="CHEBI:29105"/>
        <label>1</label>
    </ligand>
</feature>
<keyword evidence="9 15" id="KW-0862">Zinc</keyword>
<evidence type="ECO:0000256" key="1">
    <source>
        <dbReference type="ARBA" id="ARBA00005130"/>
    </source>
</evidence>
<gene>
    <name evidence="15" type="primary">dapE</name>
    <name evidence="17" type="ORF">SAMN04488526_0241</name>
</gene>
<dbReference type="PANTHER" id="PTHR43808">
    <property type="entry name" value="ACETYLORNITHINE DEACETYLASE"/>
    <property type="match status" value="1"/>
</dbReference>
<comment type="catalytic activity">
    <reaction evidence="14 15">
        <text>N-succinyl-(2S,6S)-2,6-diaminopimelate + H2O = (2S,6S)-2,6-diaminopimelate + succinate</text>
        <dbReference type="Rhea" id="RHEA:22608"/>
        <dbReference type="ChEBI" id="CHEBI:15377"/>
        <dbReference type="ChEBI" id="CHEBI:30031"/>
        <dbReference type="ChEBI" id="CHEBI:57609"/>
        <dbReference type="ChEBI" id="CHEBI:58087"/>
        <dbReference type="EC" id="3.5.1.18"/>
    </reaction>
</comment>
<dbReference type="NCBIfam" id="NF009557">
    <property type="entry name" value="PRK13009.1"/>
    <property type="match status" value="1"/>
</dbReference>
<evidence type="ECO:0000256" key="5">
    <source>
        <dbReference type="ARBA" id="ARBA00022391"/>
    </source>
</evidence>
<dbReference type="InterPro" id="IPR002933">
    <property type="entry name" value="Peptidase_M20"/>
</dbReference>
<evidence type="ECO:0000313" key="17">
    <source>
        <dbReference type="EMBL" id="SEK30443.1"/>
    </source>
</evidence>
<keyword evidence="18" id="KW-1185">Reference proteome</keyword>
<feature type="binding site" evidence="15">
    <location>
        <position position="101"/>
    </location>
    <ligand>
        <name>Zn(2+)</name>
        <dbReference type="ChEBI" id="CHEBI:29105"/>
        <label>1</label>
    </ligand>
</feature>
<evidence type="ECO:0000313" key="18">
    <source>
        <dbReference type="Proteomes" id="UP000199283"/>
    </source>
</evidence>
<dbReference type="GO" id="GO:0009014">
    <property type="term" value="F:succinyl-diaminopimelate desuccinylase activity"/>
    <property type="evidence" value="ECO:0007669"/>
    <property type="project" value="UniProtKB-UniRule"/>
</dbReference>
<evidence type="ECO:0000256" key="15">
    <source>
        <dbReference type="HAMAP-Rule" id="MF_01690"/>
    </source>
</evidence>
<dbReference type="SUPFAM" id="SSF55031">
    <property type="entry name" value="Bacterial exopeptidase dimerisation domain"/>
    <property type="match status" value="1"/>
</dbReference>
<dbReference type="InterPro" id="IPR011650">
    <property type="entry name" value="Peptidase_M20_dimer"/>
</dbReference>
<proteinExistence type="inferred from homology"/>
<dbReference type="PANTHER" id="PTHR43808:SF31">
    <property type="entry name" value="N-ACETYL-L-CITRULLINE DEACETYLASE"/>
    <property type="match status" value="1"/>
</dbReference>
<dbReference type="InterPro" id="IPR036264">
    <property type="entry name" value="Bact_exopeptidase_dim_dom"/>
</dbReference>
<feature type="active site" description="Proton acceptor" evidence="15">
    <location>
        <position position="134"/>
    </location>
</feature>
<dbReference type="STRING" id="188906.SAMN04488526_0241"/>
<evidence type="ECO:0000256" key="6">
    <source>
        <dbReference type="ARBA" id="ARBA00022605"/>
    </source>
</evidence>
<dbReference type="Pfam" id="PF01546">
    <property type="entry name" value="Peptidase_M20"/>
    <property type="match status" value="1"/>
</dbReference>
<keyword evidence="12 15" id="KW-0170">Cobalt</keyword>
<dbReference type="PROSITE" id="PS00759">
    <property type="entry name" value="ARGE_DAPE_CPG2_2"/>
    <property type="match status" value="1"/>
</dbReference>
<dbReference type="NCBIfam" id="TIGR01246">
    <property type="entry name" value="dapE_proteo"/>
    <property type="match status" value="1"/>
</dbReference>
<dbReference type="GO" id="GO:0019877">
    <property type="term" value="P:diaminopimelate biosynthetic process"/>
    <property type="evidence" value="ECO:0007669"/>
    <property type="project" value="UniProtKB-UniRule"/>
</dbReference>
<dbReference type="SUPFAM" id="SSF53187">
    <property type="entry name" value="Zn-dependent exopeptidases"/>
    <property type="match status" value="1"/>
</dbReference>
<keyword evidence="7 15" id="KW-0479">Metal-binding</keyword>
<keyword evidence="6 15" id="KW-0028">Amino-acid biosynthesis</keyword>
<dbReference type="RefSeq" id="WP_092759004.1">
    <property type="nucleotide sequence ID" value="NZ_FNZQ01000001.1"/>
</dbReference>
<dbReference type="GO" id="GO:0009089">
    <property type="term" value="P:lysine biosynthetic process via diaminopimelate"/>
    <property type="evidence" value="ECO:0007669"/>
    <property type="project" value="UniProtKB-UniRule"/>
</dbReference>
<comment type="similarity">
    <text evidence="2 15">Belongs to the peptidase M20A family. DapE subfamily.</text>
</comment>
<evidence type="ECO:0000256" key="7">
    <source>
        <dbReference type="ARBA" id="ARBA00022723"/>
    </source>
</evidence>
<feature type="binding site" evidence="15">
    <location>
        <position position="135"/>
    </location>
    <ligand>
        <name>Zn(2+)</name>
        <dbReference type="ChEBI" id="CHEBI:29105"/>
        <label>2</label>
    </ligand>
</feature>
<feature type="binding site" evidence="15">
    <location>
        <position position="101"/>
    </location>
    <ligand>
        <name>Zn(2+)</name>
        <dbReference type="ChEBI" id="CHEBI:29105"/>
        <label>2</label>
    </ligand>
</feature>
<evidence type="ECO:0000256" key="3">
    <source>
        <dbReference type="ARBA" id="ARBA00011738"/>
    </source>
</evidence>
<name>A0A1H7FWI1_9RHOB</name>
<evidence type="ECO:0000256" key="10">
    <source>
        <dbReference type="ARBA" id="ARBA00022915"/>
    </source>
</evidence>
<organism evidence="17 18">
    <name type="scientific">Jannaschia helgolandensis</name>
    <dbReference type="NCBI Taxonomy" id="188906"/>
    <lineage>
        <taxon>Bacteria</taxon>
        <taxon>Pseudomonadati</taxon>
        <taxon>Pseudomonadota</taxon>
        <taxon>Alphaproteobacteria</taxon>
        <taxon>Rhodobacterales</taxon>
        <taxon>Roseobacteraceae</taxon>
        <taxon>Jannaschia</taxon>
    </lineage>
</organism>
<feature type="active site" evidence="15">
    <location>
        <position position="70"/>
    </location>
</feature>